<evidence type="ECO:0000256" key="6">
    <source>
        <dbReference type="ARBA" id="ARBA00023136"/>
    </source>
</evidence>
<dbReference type="EMBL" id="JAEACU010000002">
    <property type="protein sequence ID" value="KAH7542526.1"/>
    <property type="molecule type" value="Genomic_DNA"/>
</dbReference>
<dbReference type="PANTHER" id="PTHR24298">
    <property type="entry name" value="FLAVONOID 3'-MONOOXYGENASE-RELATED"/>
    <property type="match status" value="1"/>
</dbReference>
<sequence length="131" mass="14931">MGVIINHSKLLENAREGIDRVVRKNRLVEESKDPSFPSKFSIYPSHHKGNTSIIPTGSFDQRKCVQACKIEKYLIPKNTFDISESLPMGRDPKCWRICPAKNLALQILSGLVAGLIYCFDWKVVERWSIGR</sequence>
<dbReference type="Proteomes" id="UP000813462">
    <property type="component" value="Unassembled WGS sequence"/>
</dbReference>
<dbReference type="InterPro" id="IPR051103">
    <property type="entry name" value="Plant_metabolite_P450s"/>
</dbReference>
<evidence type="ECO:0000256" key="1">
    <source>
        <dbReference type="ARBA" id="ARBA00001971"/>
    </source>
</evidence>
<dbReference type="AlphaFoldDB" id="A0A978VUN1"/>
<accession>A0A978VUN1</accession>
<evidence type="ECO:0000256" key="5">
    <source>
        <dbReference type="ARBA" id="ARBA00022989"/>
    </source>
</evidence>
<comment type="caution">
    <text evidence="7">The sequence shown here is derived from an EMBL/GenBank/DDBJ whole genome shotgun (WGS) entry which is preliminary data.</text>
</comment>
<comment type="subcellular location">
    <subcellularLocation>
        <location evidence="2">Membrane</location>
        <topology evidence="2">Single-pass membrane protein</topology>
    </subcellularLocation>
</comment>
<keyword evidence="3" id="KW-0812">Transmembrane</keyword>
<dbReference type="GO" id="GO:0020037">
    <property type="term" value="F:heme binding"/>
    <property type="evidence" value="ECO:0007669"/>
    <property type="project" value="InterPro"/>
</dbReference>
<evidence type="ECO:0000256" key="3">
    <source>
        <dbReference type="ARBA" id="ARBA00022692"/>
    </source>
</evidence>
<evidence type="ECO:0000256" key="2">
    <source>
        <dbReference type="ARBA" id="ARBA00004167"/>
    </source>
</evidence>
<evidence type="ECO:0000313" key="7">
    <source>
        <dbReference type="EMBL" id="KAH7542526.1"/>
    </source>
</evidence>
<dbReference type="SUPFAM" id="SSF48264">
    <property type="entry name" value="Cytochrome P450"/>
    <property type="match status" value="1"/>
</dbReference>
<keyword evidence="5" id="KW-1133">Transmembrane helix</keyword>
<comment type="cofactor">
    <cofactor evidence="1">
        <name>heme</name>
        <dbReference type="ChEBI" id="CHEBI:30413"/>
    </cofactor>
</comment>
<proteinExistence type="predicted"/>
<dbReference type="PANTHER" id="PTHR24298:SF428">
    <property type="entry name" value="CYTOCHROME P450 93B16"/>
    <property type="match status" value="1"/>
</dbReference>
<keyword evidence="4" id="KW-0479">Metal-binding</keyword>
<evidence type="ECO:0000313" key="8">
    <source>
        <dbReference type="Proteomes" id="UP000813462"/>
    </source>
</evidence>
<reference evidence="7" key="1">
    <citation type="journal article" date="2021" name="Front. Plant Sci.">
        <title>Chromosome-Scale Genome Assembly for Chinese Sour Jujube and Insights Into Its Genome Evolution and Domestication Signature.</title>
        <authorList>
            <person name="Shen L.-Y."/>
            <person name="Luo H."/>
            <person name="Wang X.-L."/>
            <person name="Wang X.-M."/>
            <person name="Qiu X.-J."/>
            <person name="Liu H."/>
            <person name="Zhou S.-S."/>
            <person name="Jia K.-H."/>
            <person name="Nie S."/>
            <person name="Bao Y.-T."/>
            <person name="Zhang R.-G."/>
            <person name="Yun Q.-Z."/>
            <person name="Chai Y.-H."/>
            <person name="Lu J.-Y."/>
            <person name="Li Y."/>
            <person name="Zhao S.-W."/>
            <person name="Mao J.-F."/>
            <person name="Jia S.-G."/>
            <person name="Mao Y.-M."/>
        </authorList>
    </citation>
    <scope>NUCLEOTIDE SEQUENCE</scope>
    <source>
        <strain evidence="7">AT0</strain>
        <tissue evidence="7">Leaf</tissue>
    </source>
</reference>
<gene>
    <name evidence="7" type="ORF">FEM48_Zijuj02G0083400</name>
</gene>
<dbReference type="Gene3D" id="1.10.630.10">
    <property type="entry name" value="Cytochrome P450"/>
    <property type="match status" value="1"/>
</dbReference>
<organism evidence="7 8">
    <name type="scientific">Ziziphus jujuba var. spinosa</name>
    <dbReference type="NCBI Taxonomy" id="714518"/>
    <lineage>
        <taxon>Eukaryota</taxon>
        <taxon>Viridiplantae</taxon>
        <taxon>Streptophyta</taxon>
        <taxon>Embryophyta</taxon>
        <taxon>Tracheophyta</taxon>
        <taxon>Spermatophyta</taxon>
        <taxon>Magnoliopsida</taxon>
        <taxon>eudicotyledons</taxon>
        <taxon>Gunneridae</taxon>
        <taxon>Pentapetalae</taxon>
        <taxon>rosids</taxon>
        <taxon>fabids</taxon>
        <taxon>Rosales</taxon>
        <taxon>Rhamnaceae</taxon>
        <taxon>Paliureae</taxon>
        <taxon>Ziziphus</taxon>
    </lineage>
</organism>
<dbReference type="GO" id="GO:0016020">
    <property type="term" value="C:membrane"/>
    <property type="evidence" value="ECO:0007669"/>
    <property type="project" value="UniProtKB-SubCell"/>
</dbReference>
<protein>
    <submittedName>
        <fullName evidence="7">Uncharacterized protein</fullName>
    </submittedName>
</protein>
<dbReference type="GO" id="GO:0016709">
    <property type="term" value="F:oxidoreductase activity, acting on paired donors, with incorporation or reduction of molecular oxygen, NAD(P)H as one donor, and incorporation of one atom of oxygen"/>
    <property type="evidence" value="ECO:0007669"/>
    <property type="project" value="TreeGrafter"/>
</dbReference>
<keyword evidence="6" id="KW-0472">Membrane</keyword>
<evidence type="ECO:0000256" key="4">
    <source>
        <dbReference type="ARBA" id="ARBA00022723"/>
    </source>
</evidence>
<dbReference type="GO" id="GO:0005506">
    <property type="term" value="F:iron ion binding"/>
    <property type="evidence" value="ECO:0007669"/>
    <property type="project" value="InterPro"/>
</dbReference>
<dbReference type="InterPro" id="IPR036396">
    <property type="entry name" value="Cyt_P450_sf"/>
</dbReference>
<name>A0A978VUN1_ZIZJJ</name>